<dbReference type="OrthoDB" id="110914at2759"/>
<evidence type="ECO:0000256" key="3">
    <source>
        <dbReference type="ARBA" id="ARBA00012556"/>
    </source>
</evidence>
<keyword evidence="6" id="KW-0732">Signal</keyword>
<feature type="signal peptide" evidence="6">
    <location>
        <begin position="1"/>
        <end position="20"/>
    </location>
</feature>
<comment type="catalytic activity">
    <reaction evidence="1 6">
        <text>The enzyme specifically hydrolyzes (1-&gt;4)-beta-D-galactosidic linkages in type I arabinogalactans.</text>
        <dbReference type="EC" id="3.2.1.89"/>
    </reaction>
</comment>
<reference evidence="7 8" key="1">
    <citation type="journal article" date="2019" name="Nat. Ecol. Evol.">
        <title>Megaphylogeny resolves global patterns of mushroom evolution.</title>
        <authorList>
            <person name="Varga T."/>
            <person name="Krizsan K."/>
            <person name="Foldi C."/>
            <person name="Dima B."/>
            <person name="Sanchez-Garcia M."/>
            <person name="Sanchez-Ramirez S."/>
            <person name="Szollosi G.J."/>
            <person name="Szarkandi J.G."/>
            <person name="Papp V."/>
            <person name="Albert L."/>
            <person name="Andreopoulos W."/>
            <person name="Angelini C."/>
            <person name="Antonin V."/>
            <person name="Barry K.W."/>
            <person name="Bougher N.L."/>
            <person name="Buchanan P."/>
            <person name="Buyck B."/>
            <person name="Bense V."/>
            <person name="Catcheside P."/>
            <person name="Chovatia M."/>
            <person name="Cooper J."/>
            <person name="Damon W."/>
            <person name="Desjardin D."/>
            <person name="Finy P."/>
            <person name="Geml J."/>
            <person name="Haridas S."/>
            <person name="Hughes K."/>
            <person name="Justo A."/>
            <person name="Karasinski D."/>
            <person name="Kautmanova I."/>
            <person name="Kiss B."/>
            <person name="Kocsube S."/>
            <person name="Kotiranta H."/>
            <person name="LaButti K.M."/>
            <person name="Lechner B.E."/>
            <person name="Liimatainen K."/>
            <person name="Lipzen A."/>
            <person name="Lukacs Z."/>
            <person name="Mihaltcheva S."/>
            <person name="Morgado L.N."/>
            <person name="Niskanen T."/>
            <person name="Noordeloos M.E."/>
            <person name="Ohm R.A."/>
            <person name="Ortiz-Santana B."/>
            <person name="Ovrebo C."/>
            <person name="Racz N."/>
            <person name="Riley R."/>
            <person name="Savchenko A."/>
            <person name="Shiryaev A."/>
            <person name="Soop K."/>
            <person name="Spirin V."/>
            <person name="Szebenyi C."/>
            <person name="Tomsovsky M."/>
            <person name="Tulloss R.E."/>
            <person name="Uehling J."/>
            <person name="Grigoriev I.V."/>
            <person name="Vagvolgyi C."/>
            <person name="Papp T."/>
            <person name="Martin F.M."/>
            <person name="Miettinen O."/>
            <person name="Hibbett D.S."/>
            <person name="Nagy L.G."/>
        </authorList>
    </citation>
    <scope>NUCLEOTIDE SEQUENCE [LARGE SCALE GENOMIC DNA]</scope>
    <source>
        <strain evidence="7 8">CBS 121175</strain>
    </source>
</reference>
<proteinExistence type="inferred from homology"/>
<dbReference type="EC" id="3.2.1.89" evidence="3 6"/>
<dbReference type="GO" id="GO:0045490">
    <property type="term" value="P:pectin catabolic process"/>
    <property type="evidence" value="ECO:0007669"/>
    <property type="project" value="TreeGrafter"/>
</dbReference>
<feature type="chain" id="PRO_5023004310" description="Arabinogalactan endo-beta-1,4-galactanase" evidence="6">
    <location>
        <begin position="21"/>
        <end position="342"/>
    </location>
</feature>
<keyword evidence="4 6" id="KW-0378">Hydrolase</keyword>
<dbReference type="InterPro" id="IPR011683">
    <property type="entry name" value="Glyco_hydro_53"/>
</dbReference>
<dbReference type="Gene3D" id="3.20.20.80">
    <property type="entry name" value="Glycosidases"/>
    <property type="match status" value="1"/>
</dbReference>
<dbReference type="Proteomes" id="UP000307440">
    <property type="component" value="Unassembled WGS sequence"/>
</dbReference>
<dbReference type="Pfam" id="PF07745">
    <property type="entry name" value="Glyco_hydro_53"/>
    <property type="match status" value="1"/>
</dbReference>
<dbReference type="SUPFAM" id="SSF51445">
    <property type="entry name" value="(Trans)glycosidases"/>
    <property type="match status" value="1"/>
</dbReference>
<protein>
    <recommendedName>
        <fullName evidence="3 6">Arabinogalactan endo-beta-1,4-galactanase</fullName>
        <ecNumber evidence="3 6">3.2.1.89</ecNumber>
    </recommendedName>
</protein>
<name>A0A5C3L0W6_COPMA</name>
<dbReference type="PANTHER" id="PTHR34983:SF1">
    <property type="entry name" value="ARABINOGALACTAN ENDO-BETA-1,4-GALACTANASE A"/>
    <property type="match status" value="1"/>
</dbReference>
<dbReference type="GO" id="GO:0015926">
    <property type="term" value="F:glucosidase activity"/>
    <property type="evidence" value="ECO:0007669"/>
    <property type="project" value="InterPro"/>
</dbReference>
<organism evidence="7 8">
    <name type="scientific">Coprinopsis marcescibilis</name>
    <name type="common">Agaric fungus</name>
    <name type="synonym">Psathyrella marcescibilis</name>
    <dbReference type="NCBI Taxonomy" id="230819"/>
    <lineage>
        <taxon>Eukaryota</taxon>
        <taxon>Fungi</taxon>
        <taxon>Dikarya</taxon>
        <taxon>Basidiomycota</taxon>
        <taxon>Agaricomycotina</taxon>
        <taxon>Agaricomycetes</taxon>
        <taxon>Agaricomycetidae</taxon>
        <taxon>Agaricales</taxon>
        <taxon>Agaricineae</taxon>
        <taxon>Psathyrellaceae</taxon>
        <taxon>Coprinopsis</taxon>
    </lineage>
</organism>
<evidence type="ECO:0000256" key="5">
    <source>
        <dbReference type="ARBA" id="ARBA00023295"/>
    </source>
</evidence>
<evidence type="ECO:0000256" key="2">
    <source>
        <dbReference type="ARBA" id="ARBA00010687"/>
    </source>
</evidence>
<keyword evidence="5 6" id="KW-0326">Glycosidase</keyword>
<comment type="similarity">
    <text evidence="2 6">Belongs to the glycosyl hydrolase 53 family.</text>
</comment>
<sequence length="342" mass="37310">MWAPFSLLLGLSAIVSSVGAIQYRGADFSSLVNLENQGTRYKENGNTLPLERILANNGANLARIRIWATGNYTAYSIPYALNLAKRAQAVGMDIYVNLHYSDAWADPGKQWIPSAWPKDLSGLNNQIYTYTRDVVLQFQNQGTPIKYLEIGNEINDGMLWPVGRISQNGYGPLSELLHSAAAGTRAASSSVRIMVHLANGWNNAAVTSFFNNVFLPGKLTTSDVDVLGFSFYPFYGTSATLNNLRTSLTNIANRLAKEVMVVEVNWPFSCPNVNLSEPRHPTGNDGQVSFFNNVKNIVEALPNGRGTGIVYWEPAWIGNAGLGSACLDNLIVDNSGNVRPSS</sequence>
<dbReference type="GO" id="GO:0031218">
    <property type="term" value="F:arabinogalactan endo-1,4-beta-galactosidase activity"/>
    <property type="evidence" value="ECO:0007669"/>
    <property type="project" value="UniProtKB-EC"/>
</dbReference>
<dbReference type="InterPro" id="IPR017853">
    <property type="entry name" value="GH"/>
</dbReference>
<evidence type="ECO:0000256" key="4">
    <source>
        <dbReference type="ARBA" id="ARBA00022801"/>
    </source>
</evidence>
<evidence type="ECO:0000313" key="7">
    <source>
        <dbReference type="EMBL" id="TFK26612.1"/>
    </source>
</evidence>
<evidence type="ECO:0000256" key="6">
    <source>
        <dbReference type="RuleBase" id="RU361192"/>
    </source>
</evidence>
<dbReference type="STRING" id="230819.A0A5C3L0W6"/>
<accession>A0A5C3L0W6</accession>
<evidence type="ECO:0000256" key="1">
    <source>
        <dbReference type="ARBA" id="ARBA00001695"/>
    </source>
</evidence>
<evidence type="ECO:0000313" key="8">
    <source>
        <dbReference type="Proteomes" id="UP000307440"/>
    </source>
</evidence>
<keyword evidence="8" id="KW-1185">Reference proteome</keyword>
<dbReference type="EMBL" id="ML210173">
    <property type="protein sequence ID" value="TFK26612.1"/>
    <property type="molecule type" value="Genomic_DNA"/>
</dbReference>
<dbReference type="PANTHER" id="PTHR34983">
    <property type="entry name" value="ARABINOGALACTAN ENDO-BETA-1,4-GALACTANASE A"/>
    <property type="match status" value="1"/>
</dbReference>
<gene>
    <name evidence="7" type="ORF">FA15DRAFT_686379</name>
</gene>
<dbReference type="AlphaFoldDB" id="A0A5C3L0W6"/>